<dbReference type="GO" id="GO:0003677">
    <property type="term" value="F:DNA binding"/>
    <property type="evidence" value="ECO:0007669"/>
    <property type="project" value="InterPro"/>
</dbReference>
<evidence type="ECO:0000256" key="3">
    <source>
        <dbReference type="ARBA" id="ARBA00023269"/>
    </source>
</evidence>
<feature type="region of interest" description="Disordered" evidence="4">
    <location>
        <begin position="1"/>
        <end position="51"/>
    </location>
</feature>
<organism evidence="5 6">
    <name type="scientific">Mycena alexandri</name>
    <dbReference type="NCBI Taxonomy" id="1745969"/>
    <lineage>
        <taxon>Eukaryota</taxon>
        <taxon>Fungi</taxon>
        <taxon>Dikarya</taxon>
        <taxon>Basidiomycota</taxon>
        <taxon>Agaricomycotina</taxon>
        <taxon>Agaricomycetes</taxon>
        <taxon>Agaricomycetidae</taxon>
        <taxon>Agaricales</taxon>
        <taxon>Marasmiineae</taxon>
        <taxon>Mycenaceae</taxon>
        <taxon>Mycena</taxon>
    </lineage>
</organism>
<dbReference type="EMBL" id="JARJCM010000002">
    <property type="protein sequence ID" value="KAJ7047232.1"/>
    <property type="molecule type" value="Genomic_DNA"/>
</dbReference>
<keyword evidence="6" id="KW-1185">Reference proteome</keyword>
<keyword evidence="3" id="KW-0238">DNA-binding</keyword>
<dbReference type="SUPFAM" id="SSF57903">
    <property type="entry name" value="FYVE/PHD zinc finger"/>
    <property type="match status" value="1"/>
</dbReference>
<feature type="compositionally biased region" description="Polar residues" evidence="4">
    <location>
        <begin position="1"/>
        <end position="10"/>
    </location>
</feature>
<evidence type="ECO:0000256" key="4">
    <source>
        <dbReference type="SAM" id="MobiDB-lite"/>
    </source>
</evidence>
<dbReference type="Gene3D" id="3.30.40.10">
    <property type="entry name" value="Zinc/RING finger domain, C3HC4 (zinc finger)"/>
    <property type="match status" value="1"/>
</dbReference>
<gene>
    <name evidence="5" type="ORF">C8F04DRAFT_1063095</name>
</gene>
<evidence type="ECO:0000256" key="2">
    <source>
        <dbReference type="ARBA" id="ARBA00022454"/>
    </source>
</evidence>
<dbReference type="GO" id="GO:0030527">
    <property type="term" value="F:structural constituent of chromatin"/>
    <property type="evidence" value="ECO:0007669"/>
    <property type="project" value="InterPro"/>
</dbReference>
<feature type="compositionally biased region" description="Low complexity" evidence="4">
    <location>
        <begin position="15"/>
        <end position="25"/>
    </location>
</feature>
<comment type="subcellular location">
    <subcellularLocation>
        <location evidence="1">Chromosome</location>
    </subcellularLocation>
</comment>
<dbReference type="GO" id="GO:0000786">
    <property type="term" value="C:nucleosome"/>
    <property type="evidence" value="ECO:0007669"/>
    <property type="project" value="UniProtKB-KW"/>
</dbReference>
<dbReference type="InterPro" id="IPR000164">
    <property type="entry name" value="Histone_H3/CENP-A"/>
</dbReference>
<comment type="caution">
    <text evidence="5">The sequence shown here is derived from an EMBL/GenBank/DDBJ whole genome shotgun (WGS) entry which is preliminary data.</text>
</comment>
<dbReference type="Proteomes" id="UP001218188">
    <property type="component" value="Unassembled WGS sequence"/>
</dbReference>
<protein>
    <submittedName>
        <fullName evidence="5">Uncharacterized protein</fullName>
    </submittedName>
</protein>
<evidence type="ECO:0000313" key="6">
    <source>
        <dbReference type="Proteomes" id="UP001218188"/>
    </source>
</evidence>
<dbReference type="AlphaFoldDB" id="A0AAD6TNT7"/>
<dbReference type="PRINTS" id="PR00622">
    <property type="entry name" value="HISTONEH3"/>
</dbReference>
<reference evidence="5" key="1">
    <citation type="submission" date="2023-03" db="EMBL/GenBank/DDBJ databases">
        <title>Massive genome expansion in bonnet fungi (Mycena s.s.) driven by repeated elements and novel gene families across ecological guilds.</title>
        <authorList>
            <consortium name="Lawrence Berkeley National Laboratory"/>
            <person name="Harder C.B."/>
            <person name="Miyauchi S."/>
            <person name="Viragh M."/>
            <person name="Kuo A."/>
            <person name="Thoen E."/>
            <person name="Andreopoulos B."/>
            <person name="Lu D."/>
            <person name="Skrede I."/>
            <person name="Drula E."/>
            <person name="Henrissat B."/>
            <person name="Morin E."/>
            <person name="Kohler A."/>
            <person name="Barry K."/>
            <person name="LaButti K."/>
            <person name="Morin E."/>
            <person name="Salamov A."/>
            <person name="Lipzen A."/>
            <person name="Mereny Z."/>
            <person name="Hegedus B."/>
            <person name="Baldrian P."/>
            <person name="Stursova M."/>
            <person name="Weitz H."/>
            <person name="Taylor A."/>
            <person name="Grigoriev I.V."/>
            <person name="Nagy L.G."/>
            <person name="Martin F."/>
            <person name="Kauserud H."/>
        </authorList>
    </citation>
    <scope>NUCLEOTIDE SEQUENCE</scope>
    <source>
        <strain evidence="5">CBHHK200</strain>
    </source>
</reference>
<keyword evidence="3" id="KW-0544">Nucleosome core</keyword>
<sequence length="504" mass="55654">MARTKQTAGKSTGGAAPKKALAPLPQVSSPPEVTPRPQRKKRKAAEDPPVDAIVLTLPVTTAPQQPPEEANTWCAGCDDGGKSVDCDTCPRHVCAACIEFPEGLDEPNHTINFYCPRCWLFNAAKIPEWTAKDEANRQPLDDGNTAVVIKAGVGVPYRGFFRDGKPLAPLRYKVPQTLRAQWPLSDTTRLVVLSLRLDGTPLLGDAAALIAHHFAPYYQDAMFLFESLNFDLDTNVTEYDNAVDKLAGRLESYAPVKIMVVLTDHSTPDEGCLHISQGGAASADAGDVLPRLIPARLQQVVRQARTSLLVLQVCGALNTGPARQEVADFVAIAGFQHAIGFTTPRFLPAAAHTFLQDVAHHFFITGHAKKFHHILATHYELGMHTDIIMYFPTREIYRYCWTHPIHRPHGHRPPPQCPKCFTLTPFDVELHTEKQIVLKCTACQKNGIAAPRQFTFDAPPKFQRIDEKPWVGGKKAKMVQGVWYGEWLCTTRTGNGLPVYHLSS</sequence>
<name>A0AAD6TNT7_9AGAR</name>
<evidence type="ECO:0000313" key="5">
    <source>
        <dbReference type="EMBL" id="KAJ7047232.1"/>
    </source>
</evidence>
<evidence type="ECO:0000256" key="1">
    <source>
        <dbReference type="ARBA" id="ARBA00004286"/>
    </source>
</evidence>
<keyword evidence="2" id="KW-0158">Chromosome</keyword>
<dbReference type="InterPro" id="IPR011011">
    <property type="entry name" value="Znf_FYVE_PHD"/>
</dbReference>
<proteinExistence type="predicted"/>
<dbReference type="InterPro" id="IPR013083">
    <property type="entry name" value="Znf_RING/FYVE/PHD"/>
</dbReference>
<accession>A0AAD6TNT7</accession>